<protein>
    <submittedName>
        <fullName evidence="2">Uncharacterized protein</fullName>
    </submittedName>
</protein>
<evidence type="ECO:0000313" key="2">
    <source>
        <dbReference type="EMBL" id="EFC44326.1"/>
    </source>
</evidence>
<dbReference type="GeneID" id="8850163"/>
<evidence type="ECO:0000313" key="3">
    <source>
        <dbReference type="Proteomes" id="UP000006671"/>
    </source>
</evidence>
<dbReference type="AlphaFoldDB" id="D2VF88"/>
<sequence>MLMNSIVLNNNMMMMRMNTQSNQVYQFPSHFQQQEMEQSNNYFTSLLLSNESKTSLDEVQINSPLFLKLDIDDLLLTLQEMNLVNNHTQQEEQHLPTTPSSNLNTSTDM</sequence>
<accession>D2VF88</accession>
<name>D2VF88_NAEGR</name>
<reference evidence="2 3" key="1">
    <citation type="journal article" date="2010" name="Cell">
        <title>The genome of Naegleria gruberi illuminates early eukaryotic versatility.</title>
        <authorList>
            <person name="Fritz-Laylin L.K."/>
            <person name="Prochnik S.E."/>
            <person name="Ginger M.L."/>
            <person name="Dacks J.B."/>
            <person name="Carpenter M.L."/>
            <person name="Field M.C."/>
            <person name="Kuo A."/>
            <person name="Paredez A."/>
            <person name="Chapman J."/>
            <person name="Pham J."/>
            <person name="Shu S."/>
            <person name="Neupane R."/>
            <person name="Cipriano M."/>
            <person name="Mancuso J."/>
            <person name="Tu H."/>
            <person name="Salamov A."/>
            <person name="Lindquist E."/>
            <person name="Shapiro H."/>
            <person name="Lucas S."/>
            <person name="Grigoriev I.V."/>
            <person name="Cande W.Z."/>
            <person name="Fulton C."/>
            <person name="Rokhsar D.S."/>
            <person name="Dawson S.C."/>
        </authorList>
    </citation>
    <scope>NUCLEOTIDE SEQUENCE [LARGE SCALE GENOMIC DNA]</scope>
    <source>
        <strain evidence="2 3">NEG-M</strain>
    </source>
</reference>
<dbReference type="InParanoid" id="D2VF88"/>
<dbReference type="Proteomes" id="UP000006671">
    <property type="component" value="Unassembled WGS sequence"/>
</dbReference>
<feature type="compositionally biased region" description="Low complexity" evidence="1">
    <location>
        <begin position="95"/>
        <end position="109"/>
    </location>
</feature>
<dbReference type="VEuPathDB" id="AmoebaDB:NAEGRDRAFT_79718"/>
<dbReference type="EMBL" id="GG738868">
    <property type="protein sequence ID" value="EFC44326.1"/>
    <property type="molecule type" value="Genomic_DNA"/>
</dbReference>
<organism evidence="3">
    <name type="scientific">Naegleria gruberi</name>
    <name type="common">Amoeba</name>
    <dbReference type="NCBI Taxonomy" id="5762"/>
    <lineage>
        <taxon>Eukaryota</taxon>
        <taxon>Discoba</taxon>
        <taxon>Heterolobosea</taxon>
        <taxon>Tetramitia</taxon>
        <taxon>Eutetramitia</taxon>
        <taxon>Vahlkampfiidae</taxon>
        <taxon>Naegleria</taxon>
    </lineage>
</organism>
<proteinExistence type="predicted"/>
<feature type="region of interest" description="Disordered" evidence="1">
    <location>
        <begin position="87"/>
        <end position="109"/>
    </location>
</feature>
<keyword evidence="3" id="KW-1185">Reference proteome</keyword>
<dbReference type="KEGG" id="ngr:NAEGRDRAFT_79718"/>
<dbReference type="RefSeq" id="XP_002677070.1">
    <property type="nucleotide sequence ID" value="XM_002677024.1"/>
</dbReference>
<gene>
    <name evidence="2" type="ORF">NAEGRDRAFT_79718</name>
</gene>
<evidence type="ECO:0000256" key="1">
    <source>
        <dbReference type="SAM" id="MobiDB-lite"/>
    </source>
</evidence>